<dbReference type="RefSeq" id="WP_310315957.1">
    <property type="nucleotide sequence ID" value="NZ_JAVDWU010000004.1"/>
</dbReference>
<dbReference type="Gene3D" id="3.40.50.300">
    <property type="entry name" value="P-loop containing nucleotide triphosphate hydrolases"/>
    <property type="match status" value="1"/>
</dbReference>
<keyword evidence="2" id="KW-1185">Reference proteome</keyword>
<sequence length="274" mass="29036">MSAPTAFVSPSASPIEPGATVCRQAVAPGGLSAIVAAALWRGDQLGSPVSAVWPSGFADLDAQLPGGGWPGHAVTEILSPLSGTLEWRLLGPLLRQLCAAGRSVVVVGPPQPPHLPGLRSEGIFERHLVWVQADTVPERLWATEQLIKANACGALIAWLPQARQEQVRRLQVLASGCEGPVFLCRPASAAQVSSAAPLRLQARVGLDWELLIDVVKRKGPPLLQTLRLPSVPGGLAAVLTPRLRQPSALIVPRETDDVVVSPAAPQRRRHSLFH</sequence>
<organism evidence="1 2">
    <name type="scientific">Hydrogenophaga palleronii</name>
    <dbReference type="NCBI Taxonomy" id="65655"/>
    <lineage>
        <taxon>Bacteria</taxon>
        <taxon>Pseudomonadati</taxon>
        <taxon>Pseudomonadota</taxon>
        <taxon>Betaproteobacteria</taxon>
        <taxon>Burkholderiales</taxon>
        <taxon>Comamonadaceae</taxon>
        <taxon>Hydrogenophaga</taxon>
    </lineage>
</organism>
<accession>A0ABU1WME8</accession>
<dbReference type="EMBL" id="JAVDWU010000004">
    <property type="protein sequence ID" value="MDR7150460.1"/>
    <property type="molecule type" value="Genomic_DNA"/>
</dbReference>
<dbReference type="Proteomes" id="UP001265700">
    <property type="component" value="Unassembled WGS sequence"/>
</dbReference>
<dbReference type="InterPro" id="IPR027417">
    <property type="entry name" value="P-loop_NTPase"/>
</dbReference>
<proteinExistence type="predicted"/>
<reference evidence="1 2" key="1">
    <citation type="submission" date="2023-07" db="EMBL/GenBank/DDBJ databases">
        <title>Sorghum-associated microbial communities from plants grown in Nebraska, USA.</title>
        <authorList>
            <person name="Schachtman D."/>
        </authorList>
    </citation>
    <scope>NUCLEOTIDE SEQUENCE [LARGE SCALE GENOMIC DNA]</scope>
    <source>
        <strain evidence="1 2">4249</strain>
    </source>
</reference>
<evidence type="ECO:0000313" key="2">
    <source>
        <dbReference type="Proteomes" id="UP001265700"/>
    </source>
</evidence>
<dbReference type="NCBIfam" id="NF033429">
    <property type="entry name" value="ImuA_translesion"/>
    <property type="match status" value="1"/>
</dbReference>
<dbReference type="InterPro" id="IPR047610">
    <property type="entry name" value="ImuA_translesion"/>
</dbReference>
<comment type="caution">
    <text evidence="1">The sequence shown here is derived from an EMBL/GenBank/DDBJ whole genome shotgun (WGS) entry which is preliminary data.</text>
</comment>
<name>A0ABU1WME8_9BURK</name>
<evidence type="ECO:0000313" key="1">
    <source>
        <dbReference type="EMBL" id="MDR7150460.1"/>
    </source>
</evidence>
<protein>
    <submittedName>
        <fullName evidence="1">Protein ImuA</fullName>
    </submittedName>
</protein>
<dbReference type="SUPFAM" id="SSF52540">
    <property type="entry name" value="P-loop containing nucleoside triphosphate hydrolases"/>
    <property type="match status" value="1"/>
</dbReference>
<gene>
    <name evidence="1" type="ORF">J2W49_002418</name>
</gene>